<comment type="caution">
    <text evidence="1">The sequence shown here is derived from an EMBL/GenBank/DDBJ whole genome shotgun (WGS) entry which is preliminary data.</text>
</comment>
<reference evidence="2" key="1">
    <citation type="journal article" date="2023" name="Front. Plant Sci.">
        <title>Chromosomal-level genome assembly of Melastoma candidum provides insights into trichome evolution.</title>
        <authorList>
            <person name="Zhong Y."/>
            <person name="Wu W."/>
            <person name="Sun C."/>
            <person name="Zou P."/>
            <person name="Liu Y."/>
            <person name="Dai S."/>
            <person name="Zhou R."/>
        </authorList>
    </citation>
    <scope>NUCLEOTIDE SEQUENCE [LARGE SCALE GENOMIC DNA]</scope>
</reference>
<gene>
    <name evidence="1" type="ORF">MLD38_006700</name>
</gene>
<dbReference type="Proteomes" id="UP001057402">
    <property type="component" value="Chromosome 3"/>
</dbReference>
<organism evidence="1 2">
    <name type="scientific">Melastoma candidum</name>
    <dbReference type="NCBI Taxonomy" id="119954"/>
    <lineage>
        <taxon>Eukaryota</taxon>
        <taxon>Viridiplantae</taxon>
        <taxon>Streptophyta</taxon>
        <taxon>Embryophyta</taxon>
        <taxon>Tracheophyta</taxon>
        <taxon>Spermatophyta</taxon>
        <taxon>Magnoliopsida</taxon>
        <taxon>eudicotyledons</taxon>
        <taxon>Gunneridae</taxon>
        <taxon>Pentapetalae</taxon>
        <taxon>rosids</taxon>
        <taxon>malvids</taxon>
        <taxon>Myrtales</taxon>
        <taxon>Melastomataceae</taxon>
        <taxon>Melastomatoideae</taxon>
        <taxon>Melastomateae</taxon>
        <taxon>Melastoma</taxon>
    </lineage>
</organism>
<evidence type="ECO:0000313" key="1">
    <source>
        <dbReference type="EMBL" id="KAI4380521.1"/>
    </source>
</evidence>
<dbReference type="EMBL" id="CM042882">
    <property type="protein sequence ID" value="KAI4380521.1"/>
    <property type="molecule type" value="Genomic_DNA"/>
</dbReference>
<protein>
    <submittedName>
        <fullName evidence="1">Uncharacterized protein</fullName>
    </submittedName>
</protein>
<name>A0ACB9RMY1_9MYRT</name>
<evidence type="ECO:0000313" key="2">
    <source>
        <dbReference type="Proteomes" id="UP001057402"/>
    </source>
</evidence>
<proteinExistence type="predicted"/>
<accession>A0ACB9RMY1</accession>
<keyword evidence="2" id="KW-1185">Reference proteome</keyword>
<sequence length="129" mass="14480">MLNADRSPRKDVERSKIIEKQDGVTDKMEIPAVYRLESLDGPGNILIPCNLNGDNYLTWSRGMLIALRAKEKLPFIDGTLKKPDEGDFMRERWDKCNSTLIAWICNTMVKDLQSTVACAVDGISAIPHS</sequence>